<dbReference type="Proteomes" id="UP000232323">
    <property type="component" value="Unassembled WGS sequence"/>
</dbReference>
<evidence type="ECO:0000256" key="1">
    <source>
        <dbReference type="SAM" id="Phobius"/>
    </source>
</evidence>
<sequence>MLQMSHFKQSRYTAVSSTDVEEKGTSEAPFDYSGYPEEVPYSVRRTATVVGCLYAIITGILVSMPSCGCLTVCLAKSNRKLPLFMRCPFLFQQSWHGTAFAILQPVVRSFLTTFLPLVMLLFGPSSPLDVRHLLR</sequence>
<keyword evidence="1" id="KW-0472">Membrane</keyword>
<keyword evidence="1" id="KW-0812">Transmembrane</keyword>
<accession>A0A250X4C9</accession>
<comment type="caution">
    <text evidence="2">The sequence shown here is derived from an EMBL/GenBank/DDBJ whole genome shotgun (WGS) entry which is preliminary data.</text>
</comment>
<feature type="transmembrane region" description="Helical" evidence="1">
    <location>
        <begin position="95"/>
        <end position="122"/>
    </location>
</feature>
<dbReference type="EMBL" id="BEGY01000028">
    <property type="protein sequence ID" value="GAX77933.1"/>
    <property type="molecule type" value="Genomic_DNA"/>
</dbReference>
<feature type="transmembrane region" description="Helical" evidence="1">
    <location>
        <begin position="53"/>
        <end position="75"/>
    </location>
</feature>
<gene>
    <name evidence="2" type="ORF">CEUSTIGMA_g5375.t1</name>
</gene>
<evidence type="ECO:0000313" key="3">
    <source>
        <dbReference type="Proteomes" id="UP000232323"/>
    </source>
</evidence>
<keyword evidence="1" id="KW-1133">Transmembrane helix</keyword>
<protein>
    <submittedName>
        <fullName evidence="2">Uncharacterized protein</fullName>
    </submittedName>
</protein>
<dbReference type="AlphaFoldDB" id="A0A250X4C9"/>
<keyword evidence="3" id="KW-1185">Reference proteome</keyword>
<organism evidence="2 3">
    <name type="scientific">Chlamydomonas eustigma</name>
    <dbReference type="NCBI Taxonomy" id="1157962"/>
    <lineage>
        <taxon>Eukaryota</taxon>
        <taxon>Viridiplantae</taxon>
        <taxon>Chlorophyta</taxon>
        <taxon>core chlorophytes</taxon>
        <taxon>Chlorophyceae</taxon>
        <taxon>CS clade</taxon>
        <taxon>Chlamydomonadales</taxon>
        <taxon>Chlamydomonadaceae</taxon>
        <taxon>Chlamydomonas</taxon>
    </lineage>
</organism>
<evidence type="ECO:0000313" key="2">
    <source>
        <dbReference type="EMBL" id="GAX77933.1"/>
    </source>
</evidence>
<reference evidence="2 3" key="1">
    <citation type="submission" date="2017-08" db="EMBL/GenBank/DDBJ databases">
        <title>Acidophilic green algal genome provides insights into adaptation to an acidic environment.</title>
        <authorList>
            <person name="Hirooka S."/>
            <person name="Hirose Y."/>
            <person name="Kanesaki Y."/>
            <person name="Higuchi S."/>
            <person name="Fujiwara T."/>
            <person name="Onuma R."/>
            <person name="Era A."/>
            <person name="Ohbayashi R."/>
            <person name="Uzuka A."/>
            <person name="Nozaki H."/>
            <person name="Yoshikawa H."/>
            <person name="Miyagishima S.Y."/>
        </authorList>
    </citation>
    <scope>NUCLEOTIDE SEQUENCE [LARGE SCALE GENOMIC DNA]</scope>
    <source>
        <strain evidence="2 3">NIES-2499</strain>
    </source>
</reference>
<proteinExistence type="predicted"/>
<name>A0A250X4C9_9CHLO</name>